<dbReference type="EMBL" id="AKFT01000226">
    <property type="protein sequence ID" value="EJF35680.1"/>
    <property type="molecule type" value="Genomic_DNA"/>
</dbReference>
<dbReference type="OrthoDB" id="110231at2"/>
<comment type="subcellular location">
    <subcellularLocation>
        <location evidence="1">Cell membrane</location>
        <topology evidence="1">Multi-pass membrane protein</topology>
    </subcellularLocation>
</comment>
<feature type="transmembrane region" description="Helical" evidence="12">
    <location>
        <begin position="6"/>
        <end position="24"/>
    </location>
</feature>
<dbReference type="PROSITE" id="PS51371">
    <property type="entry name" value="CBS"/>
    <property type="match status" value="1"/>
</dbReference>
<dbReference type="Pfam" id="PF00571">
    <property type="entry name" value="CBS"/>
    <property type="match status" value="2"/>
</dbReference>
<evidence type="ECO:0000256" key="9">
    <source>
        <dbReference type="PROSITE-ProRule" id="PRU00703"/>
    </source>
</evidence>
<dbReference type="InterPro" id="IPR036318">
    <property type="entry name" value="FAD-bd_PCMH-like_sf"/>
</dbReference>
<feature type="transmembrane region" description="Helical" evidence="12">
    <location>
        <begin position="62"/>
        <end position="81"/>
    </location>
</feature>
<dbReference type="eggNOG" id="COG1253">
    <property type="taxonomic scope" value="Bacteria"/>
</dbReference>
<keyword evidence="8 10" id="KW-0472">Membrane</keyword>
<keyword evidence="7 9" id="KW-0129">CBS domain</keyword>
<dbReference type="PROSITE" id="PS51846">
    <property type="entry name" value="CNNM"/>
    <property type="match status" value="1"/>
</dbReference>
<evidence type="ECO:0000256" key="5">
    <source>
        <dbReference type="ARBA" id="ARBA00022737"/>
    </source>
</evidence>
<feature type="transmembrane region" description="Helical" evidence="12">
    <location>
        <begin position="137"/>
        <end position="159"/>
    </location>
</feature>
<evidence type="ECO:0000259" key="13">
    <source>
        <dbReference type="PROSITE" id="PS51371"/>
    </source>
</evidence>
<reference evidence="15 16" key="1">
    <citation type="submission" date="2012-05" db="EMBL/GenBank/DDBJ databases">
        <authorList>
            <person name="Harkins D.M."/>
            <person name="Madupu R."/>
            <person name="Durkin A.S."/>
            <person name="Torralba M."/>
            <person name="Methe B."/>
            <person name="Sutton G.G."/>
            <person name="Nelson K.E."/>
        </authorList>
    </citation>
    <scope>NUCLEOTIDE SEQUENCE [LARGE SCALE GENOMIC DNA]</scope>
    <source>
        <strain evidence="15 16">F0489</strain>
    </source>
</reference>
<keyword evidence="6 10" id="KW-1133">Transmembrane helix</keyword>
<dbReference type="Pfam" id="PF03471">
    <property type="entry name" value="CorC_HlyC"/>
    <property type="match status" value="1"/>
</dbReference>
<feature type="compositionally biased region" description="Basic and acidic residues" evidence="11">
    <location>
        <begin position="451"/>
        <end position="461"/>
    </location>
</feature>
<evidence type="ECO:0000256" key="10">
    <source>
        <dbReference type="PROSITE-ProRule" id="PRU01193"/>
    </source>
</evidence>
<sequence length="481" mass="50464">MTDATDWLMIALGILLTAGTALFVSGEFSLVALDPSTVETRAAAGDRRAAAVRKALRRLSTLLSGAQVGITLTTILLGYTMQDALARLLDGLMSTWLAQSAATAAAVVIALVVVNAFSMVVGELIPKNATLADPMRTAGLVAPFLVAFTVVLRPVIVLLNDTANLVLHRMGIEPVEEISGTRSAGELAALVRHSAEEGALDPSTATLLTRSIGLGALTAVDVMTDRGRLHVLDEADTADAVVALARATGHSRFPVIGDDADDVLGIVHLRRVIAVPYERRAGVPVTSSSLMTPAPRVPETMPLASLLVELRNQGSQMAVVVDEYGGTAGVVTLEDAIEEIVGDVADEHDRRRAGTRADASGDWLVPGWTRPDELAARTDIHVPDDGPYETLAGLVMTELGRVPRIGDTVTTSGARLTVEAMEGRRVTRLRVCPAGEDDEAAEVGEPGAADESGKAEEDVRSMGHPRRRGPAGRDDGAGAAR</sequence>
<feature type="region of interest" description="Disordered" evidence="11">
    <location>
        <begin position="432"/>
        <end position="481"/>
    </location>
</feature>
<feature type="domain" description="CNNM transmembrane" evidence="14">
    <location>
        <begin position="2"/>
        <end position="204"/>
    </location>
</feature>
<feature type="transmembrane region" description="Helical" evidence="12">
    <location>
        <begin position="101"/>
        <end position="125"/>
    </location>
</feature>
<dbReference type="PANTHER" id="PTHR43099">
    <property type="entry name" value="UPF0053 PROTEIN YRKA"/>
    <property type="match status" value="1"/>
</dbReference>
<dbReference type="Proteomes" id="UP000002941">
    <property type="component" value="Unassembled WGS sequence"/>
</dbReference>
<dbReference type="InterPro" id="IPR044751">
    <property type="entry name" value="Ion_transp-like_CBS"/>
</dbReference>
<dbReference type="Pfam" id="PF01595">
    <property type="entry name" value="CNNM"/>
    <property type="match status" value="1"/>
</dbReference>
<evidence type="ECO:0000256" key="2">
    <source>
        <dbReference type="ARBA" id="ARBA00006337"/>
    </source>
</evidence>
<evidence type="ECO:0000256" key="4">
    <source>
        <dbReference type="ARBA" id="ARBA00022692"/>
    </source>
</evidence>
<dbReference type="GO" id="GO:0050660">
    <property type="term" value="F:flavin adenine dinucleotide binding"/>
    <property type="evidence" value="ECO:0007669"/>
    <property type="project" value="InterPro"/>
</dbReference>
<dbReference type="InterPro" id="IPR005170">
    <property type="entry name" value="Transptr-assoc_dom"/>
</dbReference>
<evidence type="ECO:0000259" key="14">
    <source>
        <dbReference type="PROSITE" id="PS51846"/>
    </source>
</evidence>
<dbReference type="CDD" id="cd04590">
    <property type="entry name" value="CBS_pair_CorC_HlyC_assoc"/>
    <property type="match status" value="1"/>
</dbReference>
<dbReference type="PATRIC" id="fig|1125718.3.peg.2917"/>
<evidence type="ECO:0000256" key="1">
    <source>
        <dbReference type="ARBA" id="ARBA00004651"/>
    </source>
</evidence>
<dbReference type="GO" id="GO:0005886">
    <property type="term" value="C:plasma membrane"/>
    <property type="evidence" value="ECO:0007669"/>
    <property type="project" value="UniProtKB-SubCell"/>
</dbReference>
<evidence type="ECO:0000256" key="3">
    <source>
        <dbReference type="ARBA" id="ARBA00022475"/>
    </source>
</evidence>
<comment type="caution">
    <text evidence="15">The sequence shown here is derived from an EMBL/GenBank/DDBJ whole genome shotgun (WGS) entry which is preliminary data.</text>
</comment>
<evidence type="ECO:0000256" key="11">
    <source>
        <dbReference type="SAM" id="MobiDB-lite"/>
    </source>
</evidence>
<gene>
    <name evidence="15" type="ORF">HMPREF1318_1263</name>
</gene>
<dbReference type="InterPro" id="IPR046342">
    <property type="entry name" value="CBS_dom_sf"/>
</dbReference>
<dbReference type="SMART" id="SM01091">
    <property type="entry name" value="CorC_HlyC"/>
    <property type="match status" value="1"/>
</dbReference>
<evidence type="ECO:0000256" key="7">
    <source>
        <dbReference type="ARBA" id="ARBA00023122"/>
    </source>
</evidence>
<evidence type="ECO:0000256" key="12">
    <source>
        <dbReference type="SAM" id="Phobius"/>
    </source>
</evidence>
<evidence type="ECO:0000313" key="15">
    <source>
        <dbReference type="EMBL" id="EJF35680.1"/>
    </source>
</evidence>
<evidence type="ECO:0000256" key="8">
    <source>
        <dbReference type="ARBA" id="ARBA00023136"/>
    </source>
</evidence>
<dbReference type="InterPro" id="IPR051676">
    <property type="entry name" value="UPF0053_domain"/>
</dbReference>
<dbReference type="Gene3D" id="3.10.580.10">
    <property type="entry name" value="CBS-domain"/>
    <property type="match status" value="1"/>
</dbReference>
<dbReference type="Gene3D" id="3.30.465.10">
    <property type="match status" value="1"/>
</dbReference>
<dbReference type="InterPro" id="IPR016169">
    <property type="entry name" value="FAD-bd_PCMH_sub2"/>
</dbReference>
<dbReference type="SUPFAM" id="SSF56176">
    <property type="entry name" value="FAD-binding/transporter-associated domain-like"/>
    <property type="match status" value="1"/>
</dbReference>
<dbReference type="SUPFAM" id="SSF54631">
    <property type="entry name" value="CBS-domain pair"/>
    <property type="match status" value="1"/>
</dbReference>
<evidence type="ECO:0000256" key="6">
    <source>
        <dbReference type="ARBA" id="ARBA00022989"/>
    </source>
</evidence>
<dbReference type="PANTHER" id="PTHR43099:SF6">
    <property type="entry name" value="UPF0053 PROTEIN RV1842C"/>
    <property type="match status" value="1"/>
</dbReference>
<proteinExistence type="inferred from homology"/>
<dbReference type="AlphaFoldDB" id="J1GRT9"/>
<protein>
    <submittedName>
        <fullName evidence="15">Membrane protein, PF01595 family</fullName>
    </submittedName>
</protein>
<keyword evidence="3" id="KW-1003">Cell membrane</keyword>
<comment type="similarity">
    <text evidence="2">Belongs to the UPF0053 family.</text>
</comment>
<organism evidence="15 16">
    <name type="scientific">Actinomyces massiliensis F0489</name>
    <dbReference type="NCBI Taxonomy" id="1125718"/>
    <lineage>
        <taxon>Bacteria</taxon>
        <taxon>Bacillati</taxon>
        <taxon>Actinomycetota</taxon>
        <taxon>Actinomycetes</taxon>
        <taxon>Actinomycetales</taxon>
        <taxon>Actinomycetaceae</taxon>
        <taxon>Actinomyces</taxon>
    </lineage>
</organism>
<feature type="domain" description="CBS" evidence="13">
    <location>
        <begin position="290"/>
        <end position="350"/>
    </location>
</feature>
<name>J1GRT9_9ACTO</name>
<keyword evidence="16" id="KW-1185">Reference proteome</keyword>
<evidence type="ECO:0000313" key="16">
    <source>
        <dbReference type="Proteomes" id="UP000002941"/>
    </source>
</evidence>
<feature type="compositionally biased region" description="Basic and acidic residues" evidence="11">
    <location>
        <begin position="471"/>
        <end position="481"/>
    </location>
</feature>
<dbReference type="InterPro" id="IPR002550">
    <property type="entry name" value="CNNM"/>
</dbReference>
<accession>J1GRT9</accession>
<keyword evidence="5" id="KW-0677">Repeat</keyword>
<keyword evidence="4 10" id="KW-0812">Transmembrane</keyword>
<dbReference type="InterPro" id="IPR000644">
    <property type="entry name" value="CBS_dom"/>
</dbReference>